<evidence type="ECO:0000313" key="3">
    <source>
        <dbReference type="Proteomes" id="UP000015351"/>
    </source>
</evidence>
<dbReference type="Pfam" id="PF03886">
    <property type="entry name" value="ABC_trans_aux"/>
    <property type="match status" value="1"/>
</dbReference>
<dbReference type="AlphaFoldDB" id="S9Q6U5"/>
<dbReference type="PATRIC" id="fig|1123360.3.peg.2771"/>
<dbReference type="SUPFAM" id="SSF159594">
    <property type="entry name" value="XCC0632-like"/>
    <property type="match status" value="1"/>
</dbReference>
<dbReference type="Proteomes" id="UP000015351">
    <property type="component" value="Unassembled WGS sequence"/>
</dbReference>
<dbReference type="PROSITE" id="PS51257">
    <property type="entry name" value="PROKAR_LIPOPROTEIN"/>
    <property type="match status" value="1"/>
</dbReference>
<evidence type="ECO:0000259" key="1">
    <source>
        <dbReference type="Pfam" id="PF03886"/>
    </source>
</evidence>
<dbReference type="Gene3D" id="3.40.50.10610">
    <property type="entry name" value="ABC-type transport auxiliary lipoprotein component"/>
    <property type="match status" value="1"/>
</dbReference>
<keyword evidence="3" id="KW-1185">Reference proteome</keyword>
<dbReference type="eggNOG" id="COG3009">
    <property type="taxonomic scope" value="Bacteria"/>
</dbReference>
<comment type="caution">
    <text evidence="2">The sequence shown here is derived from an EMBL/GenBank/DDBJ whole genome shotgun (WGS) entry which is preliminary data.</text>
</comment>
<dbReference type="OrthoDB" id="7858211at2"/>
<protein>
    <recommendedName>
        <fullName evidence="1">ABC-type transport auxiliary lipoprotein component domain-containing protein</fullName>
    </recommendedName>
</protein>
<accession>S9Q6U5</accession>
<reference evidence="3" key="1">
    <citation type="journal article" date="2013" name="Stand. Genomic Sci.">
        <title>Genome sequence of the Litoreibacter arenae type strain (DSM 19593(T)), a member of the Roseobacter clade isolated from sea sand.</title>
        <authorList>
            <person name="Riedel T."/>
            <person name="Fiebig A."/>
            <person name="Petersen J."/>
            <person name="Gronow S."/>
            <person name="Kyrpides N.C."/>
            <person name="Goker M."/>
            <person name="Klenk H.P."/>
        </authorList>
    </citation>
    <scope>NUCLEOTIDE SEQUENCE [LARGE SCALE GENOMIC DNA]</scope>
    <source>
        <strain evidence="3">DSM 19593</strain>
    </source>
</reference>
<dbReference type="HOGENOM" id="CLU_1446635_0_0_5"/>
<gene>
    <name evidence="2" type="ORF">thalar_02795</name>
</gene>
<feature type="domain" description="ABC-type transport auxiliary lipoprotein component" evidence="1">
    <location>
        <begin position="25"/>
        <end position="182"/>
    </location>
</feature>
<organism evidence="2 3">
    <name type="scientific">Litoreibacter arenae DSM 19593</name>
    <dbReference type="NCBI Taxonomy" id="1123360"/>
    <lineage>
        <taxon>Bacteria</taxon>
        <taxon>Pseudomonadati</taxon>
        <taxon>Pseudomonadota</taxon>
        <taxon>Alphaproteobacteria</taxon>
        <taxon>Rhodobacterales</taxon>
        <taxon>Roseobacteraceae</taxon>
        <taxon>Litoreibacter</taxon>
    </lineage>
</organism>
<name>S9Q6U5_9RHOB</name>
<dbReference type="STRING" id="1123360.thalar_02795"/>
<proteinExistence type="predicted"/>
<dbReference type="RefSeq" id="WP_021102147.1">
    <property type="nucleotide sequence ID" value="NZ_KE557314.1"/>
</dbReference>
<evidence type="ECO:0000313" key="2">
    <source>
        <dbReference type="EMBL" id="EPX77076.1"/>
    </source>
</evidence>
<dbReference type="InterPro" id="IPR005586">
    <property type="entry name" value="ABC_trans_aux"/>
</dbReference>
<sequence>MGFTKPTLLGAAFILSACGATPDLYTVTPPQVEQTQRIAFRAVEVRDVSLPTYASANEIAVEDQDGKLVTDAAVLWADNPERAIALELTRNLARLTGAQVASEPWPFEAFPDARLDVRFESLIAGANGQFRASGQFFVSVDDGGRERSGLFDIAVPFDPASGPKAIAAARGRVILDLAVYIAENGLR</sequence>
<dbReference type="EMBL" id="AONI01000015">
    <property type="protein sequence ID" value="EPX77076.1"/>
    <property type="molecule type" value="Genomic_DNA"/>
</dbReference>